<keyword evidence="4" id="KW-1185">Reference proteome</keyword>
<name>A0ABP7KTM0_9SPHN</name>
<accession>A0ABP7KTM0</accession>
<keyword evidence="1" id="KW-0812">Transmembrane</keyword>
<dbReference type="NCBIfam" id="NF041742">
    <property type="entry name" value="WGxxGxxG_fam"/>
    <property type="match status" value="1"/>
</dbReference>
<feature type="transmembrane region" description="Helical" evidence="1">
    <location>
        <begin position="45"/>
        <end position="62"/>
    </location>
</feature>
<protein>
    <submittedName>
        <fullName evidence="3">Uncharacterized protein</fullName>
    </submittedName>
</protein>
<keyword evidence="1" id="KW-1133">Transmembrane helix</keyword>
<evidence type="ECO:0000313" key="3">
    <source>
        <dbReference type="EMBL" id="GAA3887647.1"/>
    </source>
</evidence>
<sequence>MRWRLILALFLMTSAIGPVSAQNDRGELRTETQQRIASRESSVDLLWNLVGLLGLIGLIGLLPQHEEDSYHPSSFDE</sequence>
<keyword evidence="2" id="KW-0732">Signal</keyword>
<keyword evidence="1" id="KW-0472">Membrane</keyword>
<organism evidence="3 4">
    <name type="scientific">Sphingomonas limnosediminicola</name>
    <dbReference type="NCBI Taxonomy" id="940133"/>
    <lineage>
        <taxon>Bacteria</taxon>
        <taxon>Pseudomonadati</taxon>
        <taxon>Pseudomonadota</taxon>
        <taxon>Alphaproteobacteria</taxon>
        <taxon>Sphingomonadales</taxon>
        <taxon>Sphingomonadaceae</taxon>
        <taxon>Sphingomonas</taxon>
    </lineage>
</organism>
<evidence type="ECO:0000256" key="1">
    <source>
        <dbReference type="SAM" id="Phobius"/>
    </source>
</evidence>
<proteinExistence type="predicted"/>
<dbReference type="RefSeq" id="WP_344697963.1">
    <property type="nucleotide sequence ID" value="NZ_BAABBM010000001.1"/>
</dbReference>
<evidence type="ECO:0000256" key="2">
    <source>
        <dbReference type="SAM" id="SignalP"/>
    </source>
</evidence>
<dbReference type="Proteomes" id="UP001500827">
    <property type="component" value="Unassembled WGS sequence"/>
</dbReference>
<feature type="signal peptide" evidence="2">
    <location>
        <begin position="1"/>
        <end position="21"/>
    </location>
</feature>
<dbReference type="EMBL" id="BAABBM010000001">
    <property type="protein sequence ID" value="GAA3887647.1"/>
    <property type="molecule type" value="Genomic_DNA"/>
</dbReference>
<gene>
    <name evidence="3" type="ORF">GCM10022276_03370</name>
</gene>
<evidence type="ECO:0000313" key="4">
    <source>
        <dbReference type="Proteomes" id="UP001500827"/>
    </source>
</evidence>
<feature type="chain" id="PRO_5045707785" evidence="2">
    <location>
        <begin position="22"/>
        <end position="77"/>
    </location>
</feature>
<comment type="caution">
    <text evidence="3">The sequence shown here is derived from an EMBL/GenBank/DDBJ whole genome shotgun (WGS) entry which is preliminary data.</text>
</comment>
<reference evidence="4" key="1">
    <citation type="journal article" date="2019" name="Int. J. Syst. Evol. Microbiol.">
        <title>The Global Catalogue of Microorganisms (GCM) 10K type strain sequencing project: providing services to taxonomists for standard genome sequencing and annotation.</title>
        <authorList>
            <consortium name="The Broad Institute Genomics Platform"/>
            <consortium name="The Broad Institute Genome Sequencing Center for Infectious Disease"/>
            <person name="Wu L."/>
            <person name="Ma J."/>
        </authorList>
    </citation>
    <scope>NUCLEOTIDE SEQUENCE [LARGE SCALE GENOMIC DNA]</scope>
    <source>
        <strain evidence="4">JCM 17543</strain>
    </source>
</reference>